<organism evidence="2 3">
    <name type="scientific">Austropuccinia psidii MF-1</name>
    <dbReference type="NCBI Taxonomy" id="1389203"/>
    <lineage>
        <taxon>Eukaryota</taxon>
        <taxon>Fungi</taxon>
        <taxon>Dikarya</taxon>
        <taxon>Basidiomycota</taxon>
        <taxon>Pucciniomycotina</taxon>
        <taxon>Pucciniomycetes</taxon>
        <taxon>Pucciniales</taxon>
        <taxon>Sphaerophragmiaceae</taxon>
        <taxon>Austropuccinia</taxon>
    </lineage>
</organism>
<sequence>MNFSSLQIQQDVPVTEASKRIPSITISSTPDHTNTQASIGENSYLRSSLLNPSGQSRSNAQIPSETIRLNKKTNVKHGYGIWGT</sequence>
<evidence type="ECO:0000313" key="2">
    <source>
        <dbReference type="EMBL" id="MBW0517745.1"/>
    </source>
</evidence>
<dbReference type="EMBL" id="AVOT02026146">
    <property type="protein sequence ID" value="MBW0517745.1"/>
    <property type="molecule type" value="Genomic_DNA"/>
</dbReference>
<accession>A0A9Q3EEN9</accession>
<dbReference type="AlphaFoldDB" id="A0A9Q3EEN9"/>
<keyword evidence="3" id="KW-1185">Reference proteome</keyword>
<reference evidence="2" key="1">
    <citation type="submission" date="2021-03" db="EMBL/GenBank/DDBJ databases">
        <title>Draft genome sequence of rust myrtle Austropuccinia psidii MF-1, a brazilian biotype.</title>
        <authorList>
            <person name="Quecine M.C."/>
            <person name="Pachon D.M.R."/>
            <person name="Bonatelli M.L."/>
            <person name="Correr F.H."/>
            <person name="Franceschini L.M."/>
            <person name="Leite T.F."/>
            <person name="Margarido G.R.A."/>
            <person name="Almeida C.A."/>
            <person name="Ferrarezi J.A."/>
            <person name="Labate C.A."/>
        </authorList>
    </citation>
    <scope>NUCLEOTIDE SEQUENCE</scope>
    <source>
        <strain evidence="2">MF-1</strain>
    </source>
</reference>
<proteinExistence type="predicted"/>
<feature type="region of interest" description="Disordered" evidence="1">
    <location>
        <begin position="46"/>
        <end position="69"/>
    </location>
</feature>
<name>A0A9Q3EEN9_9BASI</name>
<evidence type="ECO:0000313" key="3">
    <source>
        <dbReference type="Proteomes" id="UP000765509"/>
    </source>
</evidence>
<feature type="compositionally biased region" description="Polar residues" evidence="1">
    <location>
        <begin position="46"/>
        <end position="64"/>
    </location>
</feature>
<evidence type="ECO:0000256" key="1">
    <source>
        <dbReference type="SAM" id="MobiDB-lite"/>
    </source>
</evidence>
<comment type="caution">
    <text evidence="2">The sequence shown here is derived from an EMBL/GenBank/DDBJ whole genome shotgun (WGS) entry which is preliminary data.</text>
</comment>
<gene>
    <name evidence="2" type="ORF">O181_057460</name>
</gene>
<protein>
    <submittedName>
        <fullName evidence="2">Uncharacterized protein</fullName>
    </submittedName>
</protein>
<dbReference type="Proteomes" id="UP000765509">
    <property type="component" value="Unassembled WGS sequence"/>
</dbReference>